<feature type="transmembrane region" description="Helical" evidence="1">
    <location>
        <begin position="204"/>
        <end position="223"/>
    </location>
</feature>
<dbReference type="HOGENOM" id="CLU_969078_0_0_6"/>
<dbReference type="eggNOG" id="COG2320">
    <property type="taxonomic scope" value="Bacteria"/>
</dbReference>
<keyword evidence="1" id="KW-1133">Transmembrane helix</keyword>
<keyword evidence="1" id="KW-0472">Membrane</keyword>
<name>W0BB67_9GAMM</name>
<dbReference type="KEGG" id="lok:Loa_00263"/>
<dbReference type="AlphaFoldDB" id="W0BB67"/>
<gene>
    <name evidence="2" type="ORF">Loa_00263</name>
</gene>
<dbReference type="SUPFAM" id="SSF81301">
    <property type="entry name" value="Nucleotidyltransferase"/>
    <property type="match status" value="1"/>
</dbReference>
<protein>
    <recommendedName>
        <fullName evidence="4">Glutamate rich protein GrpB</fullName>
    </recommendedName>
</protein>
<dbReference type="InterPro" id="IPR007344">
    <property type="entry name" value="GrpB/CoaE"/>
</dbReference>
<evidence type="ECO:0000256" key="1">
    <source>
        <dbReference type="SAM" id="Phobius"/>
    </source>
</evidence>
<reference evidence="2 3" key="1">
    <citation type="journal article" date="2013" name="Int. J. Med. Microbiol.">
        <title>Legionella oakridgensis ATCC 33761 genome sequence and phenotypic characterization reveals its replication capacity in amoebae.</title>
        <authorList>
            <person name="Brzuszkiewicz E."/>
            <person name="Schulz T."/>
            <person name="Rydzewski K."/>
            <person name="Daniel R."/>
            <person name="Gillmaier N."/>
            <person name="Dittmann C."/>
            <person name="Holland G."/>
            <person name="Schunder E."/>
            <person name="Lautner M."/>
            <person name="Eisenreich W."/>
            <person name="Luck C."/>
            <person name="Heuner K."/>
        </authorList>
    </citation>
    <scope>NUCLEOTIDE SEQUENCE [LARGE SCALE GENOMIC DNA]</scope>
    <source>
        <strain>OR-10</strain>
        <strain evidence="3">ATCC 33761</strain>
    </source>
</reference>
<dbReference type="EMBL" id="CP004006">
    <property type="protein sequence ID" value="AHE65852.1"/>
    <property type="molecule type" value="Genomic_DNA"/>
</dbReference>
<keyword evidence="1" id="KW-0812">Transmembrane</keyword>
<organism evidence="2 3">
    <name type="scientific">Legionella oakridgensis ATCC 33761 = DSM 21215</name>
    <dbReference type="NCBI Taxonomy" id="1268635"/>
    <lineage>
        <taxon>Bacteria</taxon>
        <taxon>Pseudomonadati</taxon>
        <taxon>Pseudomonadota</taxon>
        <taxon>Gammaproteobacteria</taxon>
        <taxon>Legionellales</taxon>
        <taxon>Legionellaceae</taxon>
        <taxon>Legionella</taxon>
    </lineage>
</organism>
<dbReference type="Pfam" id="PF04229">
    <property type="entry name" value="GrpB"/>
    <property type="match status" value="1"/>
</dbReference>
<dbReference type="InterPro" id="IPR043519">
    <property type="entry name" value="NT_sf"/>
</dbReference>
<dbReference type="Proteomes" id="UP000018838">
    <property type="component" value="Chromosome"/>
</dbReference>
<dbReference type="Gene3D" id="3.30.460.10">
    <property type="entry name" value="Beta Polymerase, domain 2"/>
    <property type="match status" value="1"/>
</dbReference>
<dbReference type="PANTHER" id="PTHR34822:SF1">
    <property type="entry name" value="GRPB FAMILY PROTEIN"/>
    <property type="match status" value="1"/>
</dbReference>
<dbReference type="PATRIC" id="fig|1268635.3.peg.266"/>
<proteinExistence type="predicted"/>
<keyword evidence="3" id="KW-1185">Reference proteome</keyword>
<sequence>MMSVKQKQRLIEVVPYDFNWPLQFEQEAKKIKKALGNNCIEIHHIGSTSVPDLAAKPIIDMIPVVLELDKVDSANAAMQALGYEAKGEYGILFRRYFQKGDNLRTHHAHIFELGNPEIERHLKFRNWMRAHPDDRKAYAHLKKELAHQYPYDITAYCLGKENFITAIDKKAGFNGLRMVKALTAREWNKVRHFRQFYFLTKQGFLTLTPGLLSMMLMFILSYFKEVATSLVMPICNYGHTKEPLCVSLLLMRQKETIDTVAGFWHYVNSGSKAKGIIVCTSSHHQMH</sequence>
<evidence type="ECO:0000313" key="3">
    <source>
        <dbReference type="Proteomes" id="UP000018838"/>
    </source>
</evidence>
<dbReference type="PANTHER" id="PTHR34822">
    <property type="entry name" value="GRPB DOMAIN PROTEIN (AFU_ORTHOLOGUE AFUA_1G01530)"/>
    <property type="match status" value="1"/>
</dbReference>
<accession>W0BB67</accession>
<evidence type="ECO:0000313" key="2">
    <source>
        <dbReference type="EMBL" id="AHE65852.1"/>
    </source>
</evidence>
<evidence type="ECO:0008006" key="4">
    <source>
        <dbReference type="Google" id="ProtNLM"/>
    </source>
</evidence>
<dbReference type="STRING" id="1268635.Loa_00263"/>